<gene>
    <name evidence="1" type="ORF">SERPOUNCE_23</name>
</gene>
<protein>
    <submittedName>
        <fullName evidence="1">Uncharacterized protein</fullName>
    </submittedName>
</protein>
<organism evidence="1 2">
    <name type="scientific">Bacillus phage SerPounce</name>
    <dbReference type="NCBI Taxonomy" id="1983413"/>
    <lineage>
        <taxon>Viruses</taxon>
        <taxon>Duplodnaviria</taxon>
        <taxon>Heunggongvirae</taxon>
        <taxon>Uroviricota</taxon>
        <taxon>Caudoviricetes</taxon>
        <taxon>Salasmaviridae</taxon>
        <taxon>Northropvirinae</taxon>
        <taxon>Claudivirus</taxon>
        <taxon>Claudivirus serpounce</taxon>
    </lineage>
</organism>
<name>A0A1X9SHK5_9CAUD</name>
<proteinExistence type="predicted"/>
<dbReference type="EMBL" id="KY947509">
    <property type="protein sequence ID" value="ARQ95558.1"/>
    <property type="molecule type" value="Genomic_DNA"/>
</dbReference>
<reference evidence="2" key="1">
    <citation type="submission" date="2017-04" db="EMBL/GenBank/DDBJ databases">
        <authorList>
            <person name="Abille Z."/>
            <person name="Afsharjavan R."/>
            <person name="Alms C.E."/>
            <person name="Anil A."/>
            <person name="Azuma E.A."/>
            <person name="Boateng D."/>
            <person name="Bowden K.V."/>
            <person name="Bui Q."/>
            <person name="Callaghan K.D."/>
            <person name="Canova P.N."/>
            <person name="Carter A.-G.V."/>
            <person name="Carty B."/>
            <person name="Choudhary A."/>
            <person name="Chugh K."/>
            <person name="Clark C.B."/>
            <person name="Clark J."/>
            <person name="Cortez R."/>
            <person name="Dalwadi R.M."/>
            <person name="Daou G."/>
            <person name="Das M."/>
            <person name="Dasari S."/>
            <person name="Davis E.H."/>
            <person name="Defreitas N."/>
            <person name="Demirji J."/>
            <person name="Endres C."/>
            <person name="Fakhar S."/>
            <person name="Feeley N."/>
            <person name="Flores D.C."/>
            <person name="Fowler A.R."/>
            <person name="George T."/>
            <person name="Greis H.L."/>
            <person name="Groleau D.L."/>
            <person name="Gulati J.K."/>
            <person name="Guzman W."/>
            <person name="Hallworth A.N."/>
            <person name="Hariri A."/>
            <person name="Haya V.N."/>
            <person name="Hoffman A.K."/>
            <person name="Horne B."/>
            <person name="Howard T."/>
            <person name="Iglesia A.J."/>
            <person name="Ijezie O.D."/>
            <person name="Incognito N.A."/>
            <person name="Inen J.A."/>
            <person name="Jaiswal A."/>
            <person name="Jezek R.A."/>
            <person name="Kawa A.C."/>
            <person name="Khan F."/>
            <person name="Khin A.C."/>
            <person name="Knapo J."/>
            <person name="Kong A.S."/>
            <person name="Le B.Q."/>
            <person name="Le Q.M."/>
            <person name="Le T.-H.M."/>
            <person name="Lee M."/>
            <person name="Lockwood J.L."/>
            <person name="Loto-Rojas G.S."/>
            <person name="Mantzavinos A."/>
            <person name="Martinez D.R."/>
            <person name="Meadows A.R."/>
            <person name="Mehr S."/>
            <person name="Mellon M.N."/>
            <person name="Memon S."/>
            <person name="Miller B."/>
            <person name="Min S."/>
            <person name="Mitchell L.M."/>
            <person name="Mohamed I.R."/>
            <person name="Mohammed F.O."/>
            <person name="More S."/>
            <person name="Muntaha S."/>
            <person name="Nadeem I."/>
            <person name="Ndjeumen-Njinguet A.S."/>
            <person name="Ng P."/>
            <person name="Ngu V.E."/>
            <person name="Nguyen B.N."/>
            <person name="OHern C.T."/>
            <person name="Oboh U.S."/>
            <person name="Pagano C.W."/>
            <person name="Panakal P.R."/>
            <person name="Park D.A."/>
            <person name="Parsana D."/>
            <person name="Patel P."/>
            <person name="Patel V.S."/>
            <person name="Patwardhan V.M."/>
            <person name="Pawar S.D."/>
            <person name="Payne V.R."/>
            <person name="Petricel I.M."/>
            <person name="Phillips C."/>
            <person name="Puglisi K.M."/>
            <person name="Ramaprasad G."/>
            <person name="Raza A.S."/>
            <person name="Rivera-Oven A.G."/>
            <person name="Robins E."/>
            <person name="Roeun D.C."/>
            <person name="Rostovtseva N."/>
            <person name="Sadat M."/>
            <person name="Seas A."/>
            <person name="So E.J."/>
            <person name="Sogbesan C."/>
            <person name="Strumsky L.A."/>
            <person name="Sun J.L."/>
            <person name="Sutherland H.J."/>
            <person name="Tchakounte I."/>
            <person name="Tewell J.R."/>
            <person name="Thapa D.J."/>
            <person name="Tkach Y."/>
            <person name="Tran C.D."/>
            <person name="Tran V."/>
            <person name="Vithayathil T."/>
            <person name="Vivekanandan A."/>
            <person name="Wang S.R."/>
            <person name="White E."/>
            <person name="Yang A.L."/>
            <person name="Ye D.T."/>
            <person name="Yirenkyi M."/>
            <person name="Zarb J.S."/>
            <person name="Zhang S."/>
            <person name="Zhou M.T."/>
            <person name="Cao A."/>
            <person name="Nguyen K.M."/>
            <person name="Patel K."/>
            <person name="Patel P."/>
            <person name="Pennington E."/>
            <person name="Sendze O."/>
            <person name="Zahangir S."/>
            <person name="Correa-Mendez M."/>
            <person name="Fabian M.F."/>
            <person name="Liu S."/>
            <person name="Jethmalani Y."/>
            <person name="Nunn R."/>
            <person name="Prakash A."/>
            <person name="Louise T."/>
            <person name="Johnson A."/>
            <person name="Erill I."/>
            <person name="Caruso S.M."/>
        </authorList>
    </citation>
    <scope>NUCLEOTIDE SEQUENCE [LARGE SCALE GENOMIC DNA]</scope>
</reference>
<accession>A0A1X9SHK5</accession>
<evidence type="ECO:0000313" key="2">
    <source>
        <dbReference type="Proteomes" id="UP000221286"/>
    </source>
</evidence>
<keyword evidence="2" id="KW-1185">Reference proteome</keyword>
<sequence length="47" mass="5743">MNREELIRFLVEGFSSIGEEFPKEYYEKLANDELEKKAEWLEYLLDK</sequence>
<dbReference type="Proteomes" id="UP000221286">
    <property type="component" value="Segment"/>
</dbReference>
<evidence type="ECO:0000313" key="1">
    <source>
        <dbReference type="EMBL" id="ARQ95558.1"/>
    </source>
</evidence>